<dbReference type="Gene3D" id="3.60.15.10">
    <property type="entry name" value="Ribonuclease Z/Hydroxyacylglutathione hydrolase-like"/>
    <property type="match status" value="1"/>
</dbReference>
<reference evidence="15" key="2">
    <citation type="submission" date="2020-08" db="EMBL/GenBank/DDBJ databases">
        <authorList>
            <person name="Lai Q."/>
        </authorList>
    </citation>
    <scope>NUCLEOTIDE SEQUENCE</scope>
    <source>
        <strain evidence="15">S27-2</strain>
    </source>
</reference>
<dbReference type="InterPro" id="IPR001279">
    <property type="entry name" value="Metallo-B-lactamas"/>
</dbReference>
<proteinExistence type="inferred from homology"/>
<evidence type="ECO:0000256" key="1">
    <source>
        <dbReference type="ARBA" id="ARBA00001526"/>
    </source>
</evidence>
<evidence type="ECO:0000256" key="3">
    <source>
        <dbReference type="ARBA" id="ARBA00004418"/>
    </source>
</evidence>
<organism evidence="15 16">
    <name type="scientific">Neptunicella marina</name>
    <dbReference type="NCBI Taxonomy" id="2125989"/>
    <lineage>
        <taxon>Bacteria</taxon>
        <taxon>Pseudomonadati</taxon>
        <taxon>Pseudomonadota</taxon>
        <taxon>Gammaproteobacteria</taxon>
        <taxon>Alteromonadales</taxon>
        <taxon>Alteromonadaceae</taxon>
        <taxon>Neptunicella</taxon>
    </lineage>
</organism>
<comment type="catalytic activity">
    <reaction evidence="1">
        <text>a beta-lactam + H2O = a substituted beta-amino acid</text>
        <dbReference type="Rhea" id="RHEA:20401"/>
        <dbReference type="ChEBI" id="CHEBI:15377"/>
        <dbReference type="ChEBI" id="CHEBI:35627"/>
        <dbReference type="ChEBI" id="CHEBI:140347"/>
        <dbReference type="EC" id="3.5.2.6"/>
    </reaction>
</comment>
<dbReference type="SMART" id="SM00849">
    <property type="entry name" value="Lactamase_B"/>
    <property type="match status" value="1"/>
</dbReference>
<feature type="chain" id="PRO_5035319682" description="beta-lactamase" evidence="13">
    <location>
        <begin position="21"/>
        <end position="240"/>
    </location>
</feature>
<keyword evidence="7" id="KW-0479">Metal-binding</keyword>
<dbReference type="GO" id="GO:0017001">
    <property type="term" value="P:antibiotic catabolic process"/>
    <property type="evidence" value="ECO:0007669"/>
    <property type="project" value="UniProtKB-ARBA"/>
</dbReference>
<keyword evidence="10 15" id="KW-0378">Hydrolase</keyword>
<evidence type="ECO:0000256" key="5">
    <source>
        <dbReference type="ARBA" id="ARBA00011245"/>
    </source>
</evidence>
<keyword evidence="16" id="KW-1185">Reference proteome</keyword>
<evidence type="ECO:0000256" key="4">
    <source>
        <dbReference type="ARBA" id="ARBA00005250"/>
    </source>
</evidence>
<protein>
    <recommendedName>
        <fullName evidence="6">beta-lactamase</fullName>
        <ecNumber evidence="6">3.5.2.6</ecNumber>
    </recommendedName>
</protein>
<comment type="caution">
    <text evidence="15">The sequence shown here is derived from an EMBL/GenBank/DDBJ whole genome shotgun (WGS) entry which is preliminary data.</text>
</comment>
<dbReference type="InterPro" id="IPR058199">
    <property type="entry name" value="BlaB//VIM/IMP-1"/>
</dbReference>
<dbReference type="PANTHER" id="PTHR42951">
    <property type="entry name" value="METALLO-BETA-LACTAMASE DOMAIN-CONTAINING"/>
    <property type="match status" value="1"/>
</dbReference>
<evidence type="ECO:0000256" key="8">
    <source>
        <dbReference type="ARBA" id="ARBA00022729"/>
    </source>
</evidence>
<keyword evidence="9" id="KW-0574">Periplasm</keyword>
<comment type="similarity">
    <text evidence="4">Belongs to the metallo-beta-lactamase superfamily. Class-B beta-lactamase family.</text>
</comment>
<dbReference type="GO" id="GO:0008800">
    <property type="term" value="F:beta-lactamase activity"/>
    <property type="evidence" value="ECO:0007669"/>
    <property type="project" value="UniProtKB-EC"/>
</dbReference>
<accession>A0A8J6IVQ5</accession>
<sequence length="240" mass="26794">MSRMQKILVLLLLCSSYCGASGKTLEIKQLNEHLYQHISFKEVSGFGLVSSNGLVVSDGADAYLVDTPWSESDMQILYKWIKHKGLTLKGAVSTHWHEDRTAGLAFLNRQSVPTYVFERTNQLLAQHQKTQATHSVKGDSFWLVQNKIQLYFAGGGHTEDNAVVWLADDKVLFGGCLVRAAETGNLGYTGEAVMQQWPESIKQLQHQFPKAKQVIPGHGDVGDQFLLLHTLHMATDKQKN</sequence>
<gene>
    <name evidence="15" type="primary">bla</name>
    <name evidence="15" type="ORF">H8B19_14480</name>
</gene>
<reference evidence="15" key="1">
    <citation type="journal article" date="2018" name="Int. J. Syst. Evol. Microbiol.">
        <title>Neptunicella marina gen. nov., sp. nov., isolated from surface seawater.</title>
        <authorList>
            <person name="Liu X."/>
            <person name="Lai Q."/>
            <person name="Du Y."/>
            <person name="Zhang X."/>
            <person name="Liu Z."/>
            <person name="Sun F."/>
            <person name="Shao Z."/>
        </authorList>
    </citation>
    <scope>NUCLEOTIDE SEQUENCE</scope>
    <source>
        <strain evidence="15">S27-2</strain>
    </source>
</reference>
<evidence type="ECO:0000256" key="12">
    <source>
        <dbReference type="ARBA" id="ARBA00023251"/>
    </source>
</evidence>
<comment type="subunit">
    <text evidence="5">Monomer.</text>
</comment>
<keyword evidence="12" id="KW-0046">Antibiotic resistance</keyword>
<evidence type="ECO:0000256" key="11">
    <source>
        <dbReference type="ARBA" id="ARBA00022833"/>
    </source>
</evidence>
<evidence type="ECO:0000256" key="6">
    <source>
        <dbReference type="ARBA" id="ARBA00012865"/>
    </source>
</evidence>
<evidence type="ECO:0000256" key="7">
    <source>
        <dbReference type="ARBA" id="ARBA00022723"/>
    </source>
</evidence>
<keyword evidence="11" id="KW-0862">Zinc</keyword>
<evidence type="ECO:0000256" key="2">
    <source>
        <dbReference type="ARBA" id="ARBA00001947"/>
    </source>
</evidence>
<dbReference type="InterPro" id="IPR036866">
    <property type="entry name" value="RibonucZ/Hydroxyglut_hydro"/>
</dbReference>
<evidence type="ECO:0000256" key="10">
    <source>
        <dbReference type="ARBA" id="ARBA00022801"/>
    </source>
</evidence>
<dbReference type="NCBIfam" id="NF012229">
    <property type="entry name" value="bla_class_B_core"/>
    <property type="match status" value="1"/>
</dbReference>
<evidence type="ECO:0000256" key="9">
    <source>
        <dbReference type="ARBA" id="ARBA00022764"/>
    </source>
</evidence>
<dbReference type="Proteomes" id="UP000601768">
    <property type="component" value="Unassembled WGS sequence"/>
</dbReference>
<dbReference type="Pfam" id="PF00753">
    <property type="entry name" value="Lactamase_B"/>
    <property type="match status" value="1"/>
</dbReference>
<dbReference type="RefSeq" id="WP_186507604.1">
    <property type="nucleotide sequence ID" value="NZ_JACNEP010000013.1"/>
</dbReference>
<comment type="cofactor">
    <cofactor evidence="2">
        <name>Zn(2+)</name>
        <dbReference type="ChEBI" id="CHEBI:29105"/>
    </cofactor>
</comment>
<feature type="domain" description="Metallo-beta-lactamase" evidence="14">
    <location>
        <begin position="50"/>
        <end position="218"/>
    </location>
</feature>
<dbReference type="SUPFAM" id="SSF56281">
    <property type="entry name" value="Metallo-hydrolase/oxidoreductase"/>
    <property type="match status" value="1"/>
</dbReference>
<evidence type="ECO:0000313" key="16">
    <source>
        <dbReference type="Proteomes" id="UP000601768"/>
    </source>
</evidence>
<name>A0A8J6IVQ5_9ALTE</name>
<evidence type="ECO:0000259" key="14">
    <source>
        <dbReference type="SMART" id="SM00849"/>
    </source>
</evidence>
<dbReference type="EMBL" id="JACNEP010000013">
    <property type="protein sequence ID" value="MBC3767089.1"/>
    <property type="molecule type" value="Genomic_DNA"/>
</dbReference>
<dbReference type="EC" id="3.5.2.6" evidence="6"/>
<keyword evidence="8 13" id="KW-0732">Signal</keyword>
<dbReference type="AlphaFoldDB" id="A0A8J6IVQ5"/>
<dbReference type="PANTHER" id="PTHR42951:SF4">
    <property type="entry name" value="ACYL-COENZYME A THIOESTERASE MBLAC2"/>
    <property type="match status" value="1"/>
</dbReference>
<evidence type="ECO:0000256" key="13">
    <source>
        <dbReference type="SAM" id="SignalP"/>
    </source>
</evidence>
<comment type="subcellular location">
    <subcellularLocation>
        <location evidence="3">Periplasm</location>
    </subcellularLocation>
</comment>
<evidence type="ECO:0000313" key="15">
    <source>
        <dbReference type="EMBL" id="MBC3767089.1"/>
    </source>
</evidence>
<dbReference type="InterPro" id="IPR050855">
    <property type="entry name" value="NDM-1-like"/>
</dbReference>
<dbReference type="NCBIfam" id="NF033088">
    <property type="entry name" value="bla_subclass_B1"/>
    <property type="match status" value="1"/>
</dbReference>
<feature type="signal peptide" evidence="13">
    <location>
        <begin position="1"/>
        <end position="20"/>
    </location>
</feature>